<accession>A0A6J4SUW1</accession>
<organism evidence="2">
    <name type="scientific">uncultured Solirubrobacteraceae bacterium</name>
    <dbReference type="NCBI Taxonomy" id="1162706"/>
    <lineage>
        <taxon>Bacteria</taxon>
        <taxon>Bacillati</taxon>
        <taxon>Actinomycetota</taxon>
        <taxon>Thermoleophilia</taxon>
        <taxon>Solirubrobacterales</taxon>
        <taxon>Solirubrobacteraceae</taxon>
        <taxon>environmental samples</taxon>
    </lineage>
</organism>
<dbReference type="Pfam" id="PF09912">
    <property type="entry name" value="DUF2141"/>
    <property type="match status" value="1"/>
</dbReference>
<keyword evidence="1" id="KW-0732">Signal</keyword>
<dbReference type="EMBL" id="CADCVO010000402">
    <property type="protein sequence ID" value="CAA9505950.1"/>
    <property type="molecule type" value="Genomic_DNA"/>
</dbReference>
<dbReference type="AlphaFoldDB" id="A0A6J4SUW1"/>
<evidence type="ECO:0000313" key="2">
    <source>
        <dbReference type="EMBL" id="CAA9505950.1"/>
    </source>
</evidence>
<evidence type="ECO:0000256" key="1">
    <source>
        <dbReference type="SAM" id="SignalP"/>
    </source>
</evidence>
<gene>
    <name evidence="2" type="ORF">AVDCRST_MAG13-2527</name>
</gene>
<feature type="signal peptide" evidence="1">
    <location>
        <begin position="1"/>
        <end position="19"/>
    </location>
</feature>
<protein>
    <recommendedName>
        <fullName evidence="3">DUF2141 domain-containing protein</fullName>
    </recommendedName>
</protein>
<dbReference type="InterPro" id="IPR018673">
    <property type="entry name" value="DUF2141"/>
</dbReference>
<feature type="chain" id="PRO_5039672535" description="DUF2141 domain-containing protein" evidence="1">
    <location>
        <begin position="20"/>
        <end position="137"/>
    </location>
</feature>
<name>A0A6J4SUW1_9ACTN</name>
<reference evidence="2" key="1">
    <citation type="submission" date="2020-02" db="EMBL/GenBank/DDBJ databases">
        <authorList>
            <person name="Meier V. D."/>
        </authorList>
    </citation>
    <scope>NUCLEOTIDE SEQUENCE</scope>
    <source>
        <strain evidence="2">AVDCRST_MAG13</strain>
    </source>
</reference>
<evidence type="ECO:0008006" key="3">
    <source>
        <dbReference type="Google" id="ProtNLM"/>
    </source>
</evidence>
<sequence length="137" mass="14514">MTRALVAALAALAHLAAAADAPAATLVIRVEGVRSNQGAIYAGVCATGFDERDCPYKIRGAAAAGTVELRIRDVEPGDYAIAVFQDLNGNGRIDRPFFVPTEPYGFSNDAGRRGLPRFEAAKVSVREPTTTVVIPLR</sequence>
<proteinExistence type="predicted"/>